<dbReference type="AlphaFoldDB" id="A0A1M7KW79"/>
<dbReference type="SUPFAM" id="SSF56935">
    <property type="entry name" value="Porins"/>
    <property type="match status" value="1"/>
</dbReference>
<keyword evidence="2" id="KW-1185">Reference proteome</keyword>
<gene>
    <name evidence="1" type="ORF">SAMN05444266_11019</name>
</gene>
<evidence type="ECO:0008006" key="3">
    <source>
        <dbReference type="Google" id="ProtNLM"/>
    </source>
</evidence>
<dbReference type="RefSeq" id="WP_218588102.1">
    <property type="nucleotide sequence ID" value="NZ_FRBL01000010.1"/>
</dbReference>
<proteinExistence type="predicted"/>
<reference evidence="1 2" key="1">
    <citation type="submission" date="2016-11" db="EMBL/GenBank/DDBJ databases">
        <authorList>
            <person name="Jaros S."/>
            <person name="Januszkiewicz K."/>
            <person name="Wedrychowicz H."/>
        </authorList>
    </citation>
    <scope>NUCLEOTIDE SEQUENCE [LARGE SCALE GENOMIC DNA]</scope>
    <source>
        <strain evidence="1 2">DSM 27406</strain>
    </source>
</reference>
<dbReference type="STRING" id="1419482.SAMN05444266_11019"/>
<protein>
    <recommendedName>
        <fullName evidence="3">Phosphate-selective porin O and P</fullName>
    </recommendedName>
</protein>
<dbReference type="Proteomes" id="UP000184420">
    <property type="component" value="Unassembled WGS sequence"/>
</dbReference>
<accession>A0A1M7KW79</accession>
<name>A0A1M7KW79_9BACT</name>
<evidence type="ECO:0000313" key="2">
    <source>
        <dbReference type="Proteomes" id="UP000184420"/>
    </source>
</evidence>
<dbReference type="EMBL" id="FRBL01000010">
    <property type="protein sequence ID" value="SHM69327.1"/>
    <property type="molecule type" value="Genomic_DNA"/>
</dbReference>
<sequence length="402" mass="45364">MTAMIVRSSVARVTYVIQSAISGLVSNGFKVICCFALLCPLVANGQDSTKTKQKPKLHIGGALRFNYNNSSWKKEQVKRGGDFGYDVFRINADASWKNLSLHAEYRFYSKDFGGAMLKEGYVTWHFNDSTRIDIGLTQVPFGNLPYNSHSWFFNLPYYVGKEDDYDMGIKFERTSNRWKYQLAFFKNAEELNFGDDTPTDPGRYSYDVAGRNKEVNQGNARAEYFLNANNSIGASVMAGGLYNIPTREMGSHYAAAIHANLNFRKWNLKLQSMYYQYNVADSAQYKDAIDMAAYGASYQVAANAFIHTASVSYTHPVKWGPISALTFYNDYSYMDKQVAGFQDSQMNVLGCMITAGPVVTYIDWAAGKNHSWLGPVWNEAFAAGTPGEKWHSRFNINIGYYF</sequence>
<organism evidence="1 2">
    <name type="scientific">Chitinophaga jiangningensis</name>
    <dbReference type="NCBI Taxonomy" id="1419482"/>
    <lineage>
        <taxon>Bacteria</taxon>
        <taxon>Pseudomonadati</taxon>
        <taxon>Bacteroidota</taxon>
        <taxon>Chitinophagia</taxon>
        <taxon>Chitinophagales</taxon>
        <taxon>Chitinophagaceae</taxon>
        <taxon>Chitinophaga</taxon>
    </lineage>
</organism>
<evidence type="ECO:0000313" key="1">
    <source>
        <dbReference type="EMBL" id="SHM69327.1"/>
    </source>
</evidence>